<feature type="signal peptide" evidence="7">
    <location>
        <begin position="1"/>
        <end position="19"/>
    </location>
</feature>
<dbReference type="InterPro" id="IPR046350">
    <property type="entry name" value="Cystatin_sf"/>
</dbReference>
<dbReference type="KEGG" id="pbi:103058166"/>
<dbReference type="InterPro" id="IPR050735">
    <property type="entry name" value="Kininogen_Fetuin_HRG"/>
</dbReference>
<gene>
    <name evidence="10" type="primary">AHSG</name>
</gene>
<keyword evidence="6" id="KW-0325">Glycoprotein</keyword>
<dbReference type="AlphaFoldDB" id="A0A9F2WAQ5"/>
<dbReference type="Pfam" id="PF00031">
    <property type="entry name" value="Cystatin"/>
    <property type="match status" value="1"/>
</dbReference>
<evidence type="ECO:0000256" key="7">
    <source>
        <dbReference type="SAM" id="SignalP"/>
    </source>
</evidence>
<evidence type="ECO:0000256" key="2">
    <source>
        <dbReference type="ARBA" id="ARBA00022525"/>
    </source>
</evidence>
<protein>
    <submittedName>
        <fullName evidence="10">Alpha-2-HS-glycoprotein</fullName>
    </submittedName>
</protein>
<dbReference type="Gene3D" id="3.10.450.10">
    <property type="match status" value="2"/>
</dbReference>
<evidence type="ECO:0000256" key="3">
    <source>
        <dbReference type="ARBA" id="ARBA00022729"/>
    </source>
</evidence>
<dbReference type="GO" id="GO:0031012">
    <property type="term" value="C:extracellular matrix"/>
    <property type="evidence" value="ECO:0007669"/>
    <property type="project" value="TreeGrafter"/>
</dbReference>
<dbReference type="InterPro" id="IPR025760">
    <property type="entry name" value="Cystatin_Fetuin_A"/>
</dbReference>
<dbReference type="SUPFAM" id="SSF54403">
    <property type="entry name" value="Cystatin/monellin"/>
    <property type="match status" value="2"/>
</dbReference>
<accession>A0A9F2WAQ5</accession>
<dbReference type="CDD" id="cd00042">
    <property type="entry name" value="CY"/>
    <property type="match status" value="1"/>
</dbReference>
<dbReference type="Proteomes" id="UP000695026">
    <property type="component" value="Unplaced"/>
</dbReference>
<dbReference type="OrthoDB" id="8780871at2759"/>
<dbReference type="PANTHER" id="PTHR13814">
    <property type="entry name" value="FETUIN"/>
    <property type="match status" value="1"/>
</dbReference>
<dbReference type="InterPro" id="IPR000010">
    <property type="entry name" value="Cystatin_dom"/>
</dbReference>
<dbReference type="PROSITE" id="PS51529">
    <property type="entry name" value="CYSTATIN_FETUIN_A"/>
    <property type="match status" value="2"/>
</dbReference>
<dbReference type="FunFam" id="3.10.450.10:FF:000002">
    <property type="entry name" value="Kininogen 1"/>
    <property type="match status" value="1"/>
</dbReference>
<dbReference type="SMART" id="SM00043">
    <property type="entry name" value="CY"/>
    <property type="match status" value="2"/>
</dbReference>
<proteinExistence type="predicted"/>
<dbReference type="PROSITE" id="PS01255">
    <property type="entry name" value="FETUIN_2"/>
    <property type="match status" value="1"/>
</dbReference>
<sequence length="344" mass="38422">MNSLIALVLLGQILGCTLSHHLLPQSDCNSEEAEHYAEEGVHYINTHNLHGYKQTLNIIKDLHVLPRRPHGKVIFTELNLLETRCHVLDPTPVENCTVRTQEEHAVEADCDVKLLSDEGVTKVVAVKCHSSPDSVEDVKKLGPNYPILLPLNDPRVVEVVEYVLHKHNEQQPDHVFEVLEITRGQHKHEPESYYVEFVFVETNCSEQESHDAHHDCHPKAAADAHVGFCKATVFRAHDATGKLTDEKFESDCVLFDQKVGETHVHLIEHHLGKNIPSPGHGHTVLDLAHSHNDTNASHESHSAEVLPEVAAPVVKRDVSPTLPPDDHLTPPVKLCPGKVHHFKV</sequence>
<organism evidence="9 10">
    <name type="scientific">Python bivittatus</name>
    <name type="common">Burmese python</name>
    <name type="synonym">Python molurus bivittatus</name>
    <dbReference type="NCBI Taxonomy" id="176946"/>
    <lineage>
        <taxon>Eukaryota</taxon>
        <taxon>Metazoa</taxon>
        <taxon>Chordata</taxon>
        <taxon>Craniata</taxon>
        <taxon>Vertebrata</taxon>
        <taxon>Euteleostomi</taxon>
        <taxon>Lepidosauria</taxon>
        <taxon>Squamata</taxon>
        <taxon>Bifurcata</taxon>
        <taxon>Unidentata</taxon>
        <taxon>Episquamata</taxon>
        <taxon>Toxicofera</taxon>
        <taxon>Serpentes</taxon>
        <taxon>Henophidia</taxon>
        <taxon>Pythonidae</taxon>
        <taxon>Python</taxon>
    </lineage>
</organism>
<dbReference type="GO" id="GO:0004869">
    <property type="term" value="F:cysteine-type endopeptidase inhibitor activity"/>
    <property type="evidence" value="ECO:0007669"/>
    <property type="project" value="InterPro"/>
</dbReference>
<keyword evidence="2" id="KW-0964">Secreted</keyword>
<keyword evidence="3 7" id="KW-0732">Signal</keyword>
<dbReference type="InterPro" id="IPR001363">
    <property type="entry name" value="Prot_inh_fetuin_CS"/>
</dbReference>
<evidence type="ECO:0000313" key="9">
    <source>
        <dbReference type="Proteomes" id="UP000695026"/>
    </source>
</evidence>
<dbReference type="GeneID" id="103058166"/>
<name>A0A9F2WAQ5_PYTBI</name>
<feature type="chain" id="PRO_5039932782" evidence="7">
    <location>
        <begin position="20"/>
        <end position="344"/>
    </location>
</feature>
<feature type="domain" description="Cystatin fetuin-A-type" evidence="8">
    <location>
        <begin position="140"/>
        <end position="253"/>
    </location>
</feature>
<evidence type="ECO:0000256" key="1">
    <source>
        <dbReference type="ARBA" id="ARBA00004613"/>
    </source>
</evidence>
<dbReference type="PANTHER" id="PTHR13814:SF6">
    <property type="entry name" value="ALPHA-2-HS-GLYCOPROTEIN"/>
    <property type="match status" value="1"/>
</dbReference>
<dbReference type="CTD" id="197"/>
<evidence type="ECO:0000256" key="6">
    <source>
        <dbReference type="ARBA" id="ARBA00023180"/>
    </source>
</evidence>
<evidence type="ECO:0000259" key="8">
    <source>
        <dbReference type="PROSITE" id="PS51529"/>
    </source>
</evidence>
<dbReference type="GO" id="GO:0072562">
    <property type="term" value="C:blood microparticle"/>
    <property type="evidence" value="ECO:0007669"/>
    <property type="project" value="TreeGrafter"/>
</dbReference>
<feature type="domain" description="Cystatin fetuin-A-type" evidence="8">
    <location>
        <begin position="21"/>
        <end position="129"/>
    </location>
</feature>
<evidence type="ECO:0000313" key="10">
    <source>
        <dbReference type="RefSeq" id="XP_007434930.1"/>
    </source>
</evidence>
<dbReference type="RefSeq" id="XP_007434930.1">
    <property type="nucleotide sequence ID" value="XM_007434868.2"/>
</dbReference>
<comment type="subcellular location">
    <subcellularLocation>
        <location evidence="1">Secreted</location>
    </subcellularLocation>
</comment>
<reference evidence="10" key="1">
    <citation type="submission" date="2025-08" db="UniProtKB">
        <authorList>
            <consortium name="RefSeq"/>
        </authorList>
    </citation>
    <scope>IDENTIFICATION</scope>
    <source>
        <tissue evidence="10">Liver</tissue>
    </source>
</reference>
<keyword evidence="5" id="KW-1015">Disulfide bond</keyword>
<evidence type="ECO:0000256" key="4">
    <source>
        <dbReference type="ARBA" id="ARBA00022737"/>
    </source>
</evidence>
<dbReference type="OMA" id="HNDTHAS"/>
<keyword evidence="9" id="KW-1185">Reference proteome</keyword>
<evidence type="ECO:0000256" key="5">
    <source>
        <dbReference type="ARBA" id="ARBA00023157"/>
    </source>
</evidence>
<keyword evidence="4" id="KW-0677">Repeat</keyword>